<comment type="caution">
    <text evidence="2">The sequence shown here is derived from an EMBL/GenBank/DDBJ whole genome shotgun (WGS) entry which is preliminary data.</text>
</comment>
<accession>A0A1R3HLY0</accession>
<organism evidence="2 3">
    <name type="scientific">Corchorus olitorius</name>
    <dbReference type="NCBI Taxonomy" id="93759"/>
    <lineage>
        <taxon>Eukaryota</taxon>
        <taxon>Viridiplantae</taxon>
        <taxon>Streptophyta</taxon>
        <taxon>Embryophyta</taxon>
        <taxon>Tracheophyta</taxon>
        <taxon>Spermatophyta</taxon>
        <taxon>Magnoliopsida</taxon>
        <taxon>eudicotyledons</taxon>
        <taxon>Gunneridae</taxon>
        <taxon>Pentapetalae</taxon>
        <taxon>rosids</taxon>
        <taxon>malvids</taxon>
        <taxon>Malvales</taxon>
        <taxon>Malvaceae</taxon>
        <taxon>Grewioideae</taxon>
        <taxon>Apeibeae</taxon>
        <taxon>Corchorus</taxon>
    </lineage>
</organism>
<dbReference type="EMBL" id="AWUE01019835">
    <property type="protein sequence ID" value="OMO71280.1"/>
    <property type="molecule type" value="Genomic_DNA"/>
</dbReference>
<evidence type="ECO:0000313" key="2">
    <source>
        <dbReference type="EMBL" id="OMO71280.1"/>
    </source>
</evidence>
<sequence>MGGKGKQPDLTSSEAFPPLSAEKATATEKGKMAAEISSSSKTSANRFSILEEMEVVETENSKLLMQCKALQKGLGQLQLVLQRW</sequence>
<evidence type="ECO:0000313" key="3">
    <source>
        <dbReference type="Proteomes" id="UP000187203"/>
    </source>
</evidence>
<dbReference type="AlphaFoldDB" id="A0A1R3HLY0"/>
<proteinExistence type="predicted"/>
<dbReference type="Proteomes" id="UP000187203">
    <property type="component" value="Unassembled WGS sequence"/>
</dbReference>
<feature type="region of interest" description="Disordered" evidence="1">
    <location>
        <begin position="1"/>
        <end position="42"/>
    </location>
</feature>
<name>A0A1R3HLY0_9ROSI</name>
<keyword evidence="3" id="KW-1185">Reference proteome</keyword>
<protein>
    <submittedName>
        <fullName evidence="2">Uncharacterized protein</fullName>
    </submittedName>
</protein>
<evidence type="ECO:0000256" key="1">
    <source>
        <dbReference type="SAM" id="MobiDB-lite"/>
    </source>
</evidence>
<reference evidence="3" key="1">
    <citation type="submission" date="2013-09" db="EMBL/GenBank/DDBJ databases">
        <title>Corchorus olitorius genome sequencing.</title>
        <authorList>
            <person name="Alam M."/>
            <person name="Haque M.S."/>
            <person name="Islam M.S."/>
            <person name="Emdad E.M."/>
            <person name="Islam M.M."/>
            <person name="Ahmed B."/>
            <person name="Halim A."/>
            <person name="Hossen Q.M.M."/>
            <person name="Hossain M.Z."/>
            <person name="Ahmed R."/>
            <person name="Khan M.M."/>
            <person name="Islam R."/>
            <person name="Rashid M.M."/>
            <person name="Khan S.A."/>
            <person name="Rahman M.S."/>
            <person name="Alam M."/>
            <person name="Yahiya A.S."/>
            <person name="Khan M.S."/>
            <person name="Azam M.S."/>
            <person name="Haque T."/>
            <person name="Lashkar M.Z.H."/>
            <person name="Akhand A.I."/>
            <person name="Morshed G."/>
            <person name="Roy S."/>
            <person name="Uddin K.S."/>
            <person name="Rabeya T."/>
            <person name="Hossain A.S."/>
            <person name="Chowdhury A."/>
            <person name="Snigdha A.R."/>
            <person name="Mortoza M.S."/>
            <person name="Matin S.A."/>
            <person name="Hoque S.M.E."/>
            <person name="Islam M.K."/>
            <person name="Roy D.K."/>
            <person name="Haider R."/>
            <person name="Moosa M.M."/>
            <person name="Elias S.M."/>
            <person name="Hasan A.M."/>
            <person name="Jahan S."/>
            <person name="Shafiuddin M."/>
            <person name="Mahmood N."/>
            <person name="Shommy N.S."/>
        </authorList>
    </citation>
    <scope>NUCLEOTIDE SEQUENCE [LARGE SCALE GENOMIC DNA]</scope>
    <source>
        <strain evidence="3">cv. O-4</strain>
    </source>
</reference>
<gene>
    <name evidence="2" type="ORF">COLO4_28319</name>
</gene>